<feature type="compositionally biased region" description="Basic and acidic residues" evidence="8">
    <location>
        <begin position="89"/>
        <end position="114"/>
    </location>
</feature>
<evidence type="ECO:0000256" key="5">
    <source>
        <dbReference type="ARBA" id="ARBA00022884"/>
    </source>
</evidence>
<feature type="compositionally biased region" description="Acidic residues" evidence="8">
    <location>
        <begin position="133"/>
        <end position="149"/>
    </location>
</feature>
<keyword evidence="5 7" id="KW-0694">RNA-binding</keyword>
<evidence type="ECO:0000259" key="9">
    <source>
        <dbReference type="PROSITE" id="PS50102"/>
    </source>
</evidence>
<evidence type="ECO:0000256" key="4">
    <source>
        <dbReference type="ARBA" id="ARBA00015520"/>
    </source>
</evidence>
<comment type="similarity">
    <text evidence="3">Belongs to the RRM RBM34 family.</text>
</comment>
<protein>
    <recommendedName>
        <fullName evidence="4">Nucleolar protein 12</fullName>
    </recommendedName>
</protein>
<feature type="region of interest" description="Disordered" evidence="8">
    <location>
        <begin position="393"/>
        <end position="413"/>
    </location>
</feature>
<evidence type="ECO:0000313" key="10">
    <source>
        <dbReference type="EMBL" id="KAF2859092.1"/>
    </source>
</evidence>
<feature type="compositionally biased region" description="Acidic residues" evidence="8">
    <location>
        <begin position="299"/>
        <end position="308"/>
    </location>
</feature>
<feature type="region of interest" description="Disordered" evidence="8">
    <location>
        <begin position="299"/>
        <end position="321"/>
    </location>
</feature>
<evidence type="ECO:0000256" key="2">
    <source>
        <dbReference type="ARBA" id="ARBA00004604"/>
    </source>
</evidence>
<feature type="domain" description="RRM" evidence="9">
    <location>
        <begin position="285"/>
        <end position="390"/>
    </location>
</feature>
<dbReference type="PROSITE" id="PS50102">
    <property type="entry name" value="RRM"/>
    <property type="match status" value="1"/>
</dbReference>
<gene>
    <name evidence="10" type="ORF">K470DRAFT_265478</name>
</gene>
<dbReference type="InterPro" id="IPR000504">
    <property type="entry name" value="RRM_dom"/>
</dbReference>
<dbReference type="EMBL" id="MU005997">
    <property type="protein sequence ID" value="KAF2859092.1"/>
    <property type="molecule type" value="Genomic_DNA"/>
</dbReference>
<dbReference type="Pfam" id="PF00076">
    <property type="entry name" value="RRM_1"/>
    <property type="match status" value="1"/>
</dbReference>
<dbReference type="GO" id="GO:0005730">
    <property type="term" value="C:nucleolus"/>
    <property type="evidence" value="ECO:0007669"/>
    <property type="project" value="UniProtKB-SubCell"/>
</dbReference>
<dbReference type="SUPFAM" id="SSF54928">
    <property type="entry name" value="RNA-binding domain, RBD"/>
    <property type="match status" value="2"/>
</dbReference>
<dbReference type="InterPro" id="IPR035979">
    <property type="entry name" value="RBD_domain_sf"/>
</dbReference>
<sequence>MAKSEKTKAASSKSKKPTKVVSLLAAQSRVDQKLSSLFATPAPIAPRVVKAAPRIAAVEGPSKPANNDVSEGGPKVVEDTEPRRKRKRRDVEEEREEAYLKRWAEAEERETDKAVKKRRKAEEEEEEKKTEEKEEEEHDTESEAEAEDNEPIKHETQEATEVELDKAARTVFLGNVSTSAITSKSDRKALMRHLSSFFGDVSDERPQIESLRFRSTPYATAMPKKAAYTRGELMDATTKSTNAYVVYSTPLLAREAARLLNGSVVLDRHLRVDQVAHPAPVDHHRCVFVGNLGFVDDESNIQDANEEDGREKRKKAKEPADAEEGLWRTFGRCGTVESVRVIRDSATRVGKGVAYVQFADANAVEAALLYNEKKFPPMLPRKLRVSRAKAQKRKVAKPQAKSKTYQRKVSAEESSRLGRAGKLLGKAGAAQMKKPEAFVFEGHRASSSSGVQGLKFGKSKKKKSGKPATRSAQRAAAYKAKKNK</sequence>
<dbReference type="GO" id="GO:0000463">
    <property type="term" value="P:maturation of LSU-rRNA from tricistronic rRNA transcript (SSU-rRNA, 5.8S rRNA, LSU-rRNA)"/>
    <property type="evidence" value="ECO:0007669"/>
    <property type="project" value="TreeGrafter"/>
</dbReference>
<comment type="function">
    <text evidence="1">Involved in pre-25S rRNA processing.</text>
</comment>
<dbReference type="GO" id="GO:0019843">
    <property type="term" value="F:rRNA binding"/>
    <property type="evidence" value="ECO:0007669"/>
    <property type="project" value="TreeGrafter"/>
</dbReference>
<dbReference type="Proteomes" id="UP000799421">
    <property type="component" value="Unassembled WGS sequence"/>
</dbReference>
<dbReference type="InterPro" id="IPR012677">
    <property type="entry name" value="Nucleotide-bd_a/b_plait_sf"/>
</dbReference>
<name>A0A6A7BVH9_9PEZI</name>
<dbReference type="Gene3D" id="3.30.70.330">
    <property type="match status" value="2"/>
</dbReference>
<proteinExistence type="inferred from homology"/>
<dbReference type="PANTHER" id="PTHR23236">
    <property type="entry name" value="EUKARYOTIC TRANSLATION INITIATION FACTOR 4B/4H"/>
    <property type="match status" value="1"/>
</dbReference>
<evidence type="ECO:0000313" key="11">
    <source>
        <dbReference type="Proteomes" id="UP000799421"/>
    </source>
</evidence>
<dbReference type="AlphaFoldDB" id="A0A6A7BVH9"/>
<keyword evidence="11" id="KW-1185">Reference proteome</keyword>
<feature type="region of interest" description="Disordered" evidence="8">
    <location>
        <begin position="57"/>
        <end position="154"/>
    </location>
</feature>
<evidence type="ECO:0000256" key="3">
    <source>
        <dbReference type="ARBA" id="ARBA00007077"/>
    </source>
</evidence>
<accession>A0A6A7BVH9</accession>
<comment type="subcellular location">
    <subcellularLocation>
        <location evidence="2">Nucleus</location>
        <location evidence="2">Nucleolus</location>
    </subcellularLocation>
</comment>
<evidence type="ECO:0000256" key="7">
    <source>
        <dbReference type="PROSITE-ProRule" id="PRU00176"/>
    </source>
</evidence>
<feature type="region of interest" description="Disordered" evidence="8">
    <location>
        <begin position="1"/>
        <end position="20"/>
    </location>
</feature>
<feature type="region of interest" description="Disordered" evidence="8">
    <location>
        <begin position="441"/>
        <end position="484"/>
    </location>
</feature>
<dbReference type="SMART" id="SM00360">
    <property type="entry name" value="RRM"/>
    <property type="match status" value="2"/>
</dbReference>
<dbReference type="OrthoDB" id="442677at2759"/>
<evidence type="ECO:0000256" key="1">
    <source>
        <dbReference type="ARBA" id="ARBA00002475"/>
    </source>
</evidence>
<evidence type="ECO:0000256" key="8">
    <source>
        <dbReference type="SAM" id="MobiDB-lite"/>
    </source>
</evidence>
<keyword evidence="6" id="KW-0539">Nucleus</keyword>
<dbReference type="PANTHER" id="PTHR23236:SF25">
    <property type="entry name" value="RNA-BINDING PROTEIN 34"/>
    <property type="match status" value="1"/>
</dbReference>
<evidence type="ECO:0000256" key="6">
    <source>
        <dbReference type="ARBA" id="ARBA00023242"/>
    </source>
</evidence>
<reference evidence="10" key="1">
    <citation type="journal article" date="2020" name="Stud. Mycol.">
        <title>101 Dothideomycetes genomes: a test case for predicting lifestyles and emergence of pathogens.</title>
        <authorList>
            <person name="Haridas S."/>
            <person name="Albert R."/>
            <person name="Binder M."/>
            <person name="Bloem J."/>
            <person name="Labutti K."/>
            <person name="Salamov A."/>
            <person name="Andreopoulos B."/>
            <person name="Baker S."/>
            <person name="Barry K."/>
            <person name="Bills G."/>
            <person name="Bluhm B."/>
            <person name="Cannon C."/>
            <person name="Castanera R."/>
            <person name="Culley D."/>
            <person name="Daum C."/>
            <person name="Ezra D."/>
            <person name="Gonzalez J."/>
            <person name="Henrissat B."/>
            <person name="Kuo A."/>
            <person name="Liang C."/>
            <person name="Lipzen A."/>
            <person name="Lutzoni F."/>
            <person name="Magnuson J."/>
            <person name="Mondo S."/>
            <person name="Nolan M."/>
            <person name="Ohm R."/>
            <person name="Pangilinan J."/>
            <person name="Park H.-J."/>
            <person name="Ramirez L."/>
            <person name="Alfaro M."/>
            <person name="Sun H."/>
            <person name="Tritt A."/>
            <person name="Yoshinaga Y."/>
            <person name="Zwiers L.-H."/>
            <person name="Turgeon B."/>
            <person name="Goodwin S."/>
            <person name="Spatafora J."/>
            <person name="Crous P."/>
            <person name="Grigoriev I."/>
        </authorList>
    </citation>
    <scope>NUCLEOTIDE SEQUENCE</scope>
    <source>
        <strain evidence="10">CBS 480.64</strain>
    </source>
</reference>
<organism evidence="10 11">
    <name type="scientific">Piedraia hortae CBS 480.64</name>
    <dbReference type="NCBI Taxonomy" id="1314780"/>
    <lineage>
        <taxon>Eukaryota</taxon>
        <taxon>Fungi</taxon>
        <taxon>Dikarya</taxon>
        <taxon>Ascomycota</taxon>
        <taxon>Pezizomycotina</taxon>
        <taxon>Dothideomycetes</taxon>
        <taxon>Dothideomycetidae</taxon>
        <taxon>Capnodiales</taxon>
        <taxon>Piedraiaceae</taxon>
        <taxon>Piedraia</taxon>
    </lineage>
</organism>